<dbReference type="KEGG" id="pco:PHACADRAFT_256494"/>
<dbReference type="InParanoid" id="K5W907"/>
<organism evidence="3 4">
    <name type="scientific">Phanerochaete carnosa (strain HHB-10118-sp)</name>
    <name type="common">White-rot fungus</name>
    <name type="synonym">Peniophora carnosa</name>
    <dbReference type="NCBI Taxonomy" id="650164"/>
    <lineage>
        <taxon>Eukaryota</taxon>
        <taxon>Fungi</taxon>
        <taxon>Dikarya</taxon>
        <taxon>Basidiomycota</taxon>
        <taxon>Agaricomycotina</taxon>
        <taxon>Agaricomycetes</taxon>
        <taxon>Polyporales</taxon>
        <taxon>Phanerochaetaceae</taxon>
        <taxon>Phanerochaete</taxon>
    </lineage>
</organism>
<dbReference type="Proteomes" id="UP000008370">
    <property type="component" value="Unassembled WGS sequence"/>
</dbReference>
<dbReference type="HOGENOM" id="CLU_1294826_0_0_1"/>
<feature type="region of interest" description="Disordered" evidence="1">
    <location>
        <begin position="166"/>
        <end position="195"/>
    </location>
</feature>
<feature type="region of interest" description="Disordered" evidence="1">
    <location>
        <begin position="90"/>
        <end position="125"/>
    </location>
</feature>
<feature type="transmembrane region" description="Helical" evidence="2">
    <location>
        <begin position="53"/>
        <end position="74"/>
    </location>
</feature>
<gene>
    <name evidence="3" type="ORF">PHACADRAFT_256494</name>
</gene>
<dbReference type="OrthoDB" id="10479938at2759"/>
<dbReference type="EMBL" id="JH930472">
    <property type="protein sequence ID" value="EKM55690.1"/>
    <property type="molecule type" value="Genomic_DNA"/>
</dbReference>
<reference evidence="3 4" key="1">
    <citation type="journal article" date="2012" name="BMC Genomics">
        <title>Comparative genomics of the white-rot fungi, Phanerochaete carnosa and P. chrysosporium, to elucidate the genetic basis of the distinct wood types they colonize.</title>
        <authorList>
            <person name="Suzuki H."/>
            <person name="MacDonald J."/>
            <person name="Syed K."/>
            <person name="Salamov A."/>
            <person name="Hori C."/>
            <person name="Aerts A."/>
            <person name="Henrissat B."/>
            <person name="Wiebenga A."/>
            <person name="vanKuyk P.A."/>
            <person name="Barry K."/>
            <person name="Lindquist E."/>
            <person name="LaButti K."/>
            <person name="Lapidus A."/>
            <person name="Lucas S."/>
            <person name="Coutinho P."/>
            <person name="Gong Y."/>
            <person name="Samejima M."/>
            <person name="Mahadevan R."/>
            <person name="Abou-Zaid M."/>
            <person name="de Vries R.P."/>
            <person name="Igarashi K."/>
            <person name="Yadav J.S."/>
            <person name="Grigoriev I.V."/>
            <person name="Master E.R."/>
        </authorList>
    </citation>
    <scope>NUCLEOTIDE SEQUENCE [LARGE SCALE GENOMIC DNA]</scope>
    <source>
        <strain evidence="3 4">HHB-10118-sp</strain>
    </source>
</reference>
<evidence type="ECO:0000313" key="4">
    <source>
        <dbReference type="Proteomes" id="UP000008370"/>
    </source>
</evidence>
<dbReference type="AlphaFoldDB" id="K5W907"/>
<proteinExistence type="predicted"/>
<sequence length="213" mass="22853">MFNGHRNPTDKFYVLSTCFLVVATSISFLLVVIDTAKTTPNDFAGLGRPAAEAVIALSFMVVLLAMLALGITIYEKMHELPLVPSKHAEAGTDEAKHAPDGANRARAALSDMQAAAAGSSAGPDGHRRSVHFVVSDFKHVAHVGPDTLEQPQAIEPLDLETMEDVPLTPVDPSPRSEETVRLTVPEEAHTSATGKHRQMSYDLGYWSGIGRAV</sequence>
<keyword evidence="2" id="KW-1133">Transmembrane helix</keyword>
<feature type="compositionally biased region" description="Basic and acidic residues" evidence="1">
    <location>
        <begin position="174"/>
        <end position="189"/>
    </location>
</feature>
<protein>
    <recommendedName>
        <fullName evidence="5">CRIB domain-containing protein</fullName>
    </recommendedName>
</protein>
<evidence type="ECO:0000313" key="3">
    <source>
        <dbReference type="EMBL" id="EKM55690.1"/>
    </source>
</evidence>
<keyword evidence="4" id="KW-1185">Reference proteome</keyword>
<dbReference type="GeneID" id="18916596"/>
<evidence type="ECO:0000256" key="2">
    <source>
        <dbReference type="SAM" id="Phobius"/>
    </source>
</evidence>
<dbReference type="RefSeq" id="XP_007396009.1">
    <property type="nucleotide sequence ID" value="XM_007395947.1"/>
</dbReference>
<feature type="transmembrane region" description="Helical" evidence="2">
    <location>
        <begin position="12"/>
        <end position="33"/>
    </location>
</feature>
<evidence type="ECO:0008006" key="5">
    <source>
        <dbReference type="Google" id="ProtNLM"/>
    </source>
</evidence>
<name>K5W907_PHACS</name>
<keyword evidence="2" id="KW-0472">Membrane</keyword>
<evidence type="ECO:0000256" key="1">
    <source>
        <dbReference type="SAM" id="MobiDB-lite"/>
    </source>
</evidence>
<accession>K5W907</accession>
<keyword evidence="2" id="KW-0812">Transmembrane</keyword>
<feature type="compositionally biased region" description="Basic and acidic residues" evidence="1">
    <location>
        <begin position="90"/>
        <end position="99"/>
    </location>
</feature>